<accession>A0A3G9KA07</accession>
<dbReference type="Gene3D" id="3.40.50.300">
    <property type="entry name" value="P-loop containing nucleotide triphosphate hydrolases"/>
    <property type="match status" value="1"/>
</dbReference>
<dbReference type="AlphaFoldDB" id="A0A3G9KA07"/>
<gene>
    <name evidence="1" type="ORF">Pcatena_08870</name>
</gene>
<organism evidence="1 2">
    <name type="scientific">Parolsenella catena</name>
    <dbReference type="NCBI Taxonomy" id="2003188"/>
    <lineage>
        <taxon>Bacteria</taxon>
        <taxon>Bacillati</taxon>
        <taxon>Actinomycetota</taxon>
        <taxon>Coriobacteriia</taxon>
        <taxon>Coriobacteriales</taxon>
        <taxon>Atopobiaceae</taxon>
        <taxon>Parolsenella</taxon>
    </lineage>
</organism>
<reference evidence="2" key="1">
    <citation type="submission" date="2018-11" db="EMBL/GenBank/DDBJ databases">
        <title>Comparative genomics of Parolsenella catena and Libanicoccus massiliensis: Reclassification of Libanicoccus massiliensis as Parolsenella massiliensis comb. nov.</title>
        <authorList>
            <person name="Sakamoto M."/>
            <person name="Ikeyama N."/>
            <person name="Murakami T."/>
            <person name="Mori H."/>
            <person name="Yuki M."/>
            <person name="Ohkuma M."/>
        </authorList>
    </citation>
    <scope>NUCLEOTIDE SEQUENCE [LARGE SCALE GENOMIC DNA]</scope>
    <source>
        <strain evidence="2">JCM 31932</strain>
    </source>
</reference>
<name>A0A3G9KA07_9ACTN</name>
<evidence type="ECO:0000313" key="1">
    <source>
        <dbReference type="EMBL" id="BBH50300.1"/>
    </source>
</evidence>
<dbReference type="KEGG" id="pcat:Pcatena_08870"/>
<dbReference type="OrthoDB" id="9781180at2"/>
<dbReference type="RefSeq" id="WP_126422011.1">
    <property type="nucleotide sequence ID" value="NZ_AP019367.1"/>
</dbReference>
<protein>
    <recommendedName>
        <fullName evidence="3">Cytidylate kinase</fullName>
    </recommendedName>
</protein>
<proteinExistence type="predicted"/>
<keyword evidence="2" id="KW-1185">Reference proteome</keyword>
<dbReference type="Pfam" id="PF13189">
    <property type="entry name" value="Cytidylate_kin2"/>
    <property type="match status" value="1"/>
</dbReference>
<evidence type="ECO:0008006" key="3">
    <source>
        <dbReference type="Google" id="ProtNLM"/>
    </source>
</evidence>
<dbReference type="InterPro" id="IPR027417">
    <property type="entry name" value="P-loop_NTPase"/>
</dbReference>
<dbReference type="Proteomes" id="UP000273154">
    <property type="component" value="Chromosome"/>
</dbReference>
<evidence type="ECO:0000313" key="2">
    <source>
        <dbReference type="Proteomes" id="UP000273154"/>
    </source>
</evidence>
<sequence length="220" mass="24424">MSDKNIEQVSPDTSTYPVVITIARDFGAEGHEIGKMLSTELGIPLYDNEILVRASMRAGVTTDQIAAYDESLAAEVAAFLPDRVDTRSAADKLFKQMEGVVLDLGSTQSCIIEGRLSDYILRDNPNRISVLVTAPLDARVEIVRAKRGITEKKAKKLVKRMQRAREMFYKRYSAGKWMLHSGKDVVVNRARFGRQGCVDILAAAYRTKVAAVERAKQATE</sequence>
<dbReference type="EMBL" id="AP019367">
    <property type="protein sequence ID" value="BBH50300.1"/>
    <property type="molecule type" value="Genomic_DNA"/>
</dbReference>
<dbReference type="GeneID" id="88849020"/>
<dbReference type="SUPFAM" id="SSF52540">
    <property type="entry name" value="P-loop containing nucleoside triphosphate hydrolases"/>
    <property type="match status" value="1"/>
</dbReference>